<feature type="compositionally biased region" description="Basic and acidic residues" evidence="1">
    <location>
        <begin position="1"/>
        <end position="10"/>
    </location>
</feature>
<gene>
    <name evidence="2" type="ORF">CWS01_15115</name>
</gene>
<dbReference type="AlphaFoldDB" id="A0A2N0Z0G3"/>
<proteinExistence type="predicted"/>
<feature type="region of interest" description="Disordered" evidence="1">
    <location>
        <begin position="1"/>
        <end position="38"/>
    </location>
</feature>
<accession>A0A2N0Z0G3</accession>
<evidence type="ECO:0000313" key="3">
    <source>
        <dbReference type="Proteomes" id="UP000233375"/>
    </source>
</evidence>
<organism evidence="2 3">
    <name type="scientific">Niallia nealsonii</name>
    <dbReference type="NCBI Taxonomy" id="115979"/>
    <lineage>
        <taxon>Bacteria</taxon>
        <taxon>Bacillati</taxon>
        <taxon>Bacillota</taxon>
        <taxon>Bacilli</taxon>
        <taxon>Bacillales</taxon>
        <taxon>Bacillaceae</taxon>
        <taxon>Niallia</taxon>
    </lineage>
</organism>
<reference evidence="2 3" key="1">
    <citation type="journal article" date="2003" name="Int. J. Syst. Evol. Microbiol.">
        <title>Bacillus nealsonii sp. nov., isolated from a spacecraft-assembly facility, whose spores are gamma-radiation resistant.</title>
        <authorList>
            <person name="Venkateswaran K."/>
            <person name="Kempf M."/>
            <person name="Chen F."/>
            <person name="Satomi M."/>
            <person name="Nicholson W."/>
            <person name="Kern R."/>
        </authorList>
    </citation>
    <scope>NUCLEOTIDE SEQUENCE [LARGE SCALE GENOMIC DNA]</scope>
    <source>
        <strain evidence="2 3">FO-92</strain>
    </source>
</reference>
<comment type="caution">
    <text evidence="2">The sequence shown here is derived from an EMBL/GenBank/DDBJ whole genome shotgun (WGS) entry which is preliminary data.</text>
</comment>
<dbReference type="OrthoDB" id="2971589at2"/>
<evidence type="ECO:0000313" key="2">
    <source>
        <dbReference type="EMBL" id="PKG23000.1"/>
    </source>
</evidence>
<sequence>MTRDQVHLETDPNFDGGREGIIADPDGDQMGISRDTSSEYPFHVKSLKKDPDMKKFSQLFDGKK</sequence>
<dbReference type="EMBL" id="PISE01000031">
    <property type="protein sequence ID" value="PKG23000.1"/>
    <property type="molecule type" value="Genomic_DNA"/>
</dbReference>
<dbReference type="RefSeq" id="WP_101178022.1">
    <property type="nucleotide sequence ID" value="NZ_PISE01000031.1"/>
</dbReference>
<name>A0A2N0Z0G3_9BACI</name>
<keyword evidence="3" id="KW-1185">Reference proteome</keyword>
<evidence type="ECO:0000256" key="1">
    <source>
        <dbReference type="SAM" id="MobiDB-lite"/>
    </source>
</evidence>
<dbReference type="Proteomes" id="UP000233375">
    <property type="component" value="Unassembled WGS sequence"/>
</dbReference>
<protein>
    <submittedName>
        <fullName evidence="2">Uncharacterized protein</fullName>
    </submittedName>
</protein>